<dbReference type="RefSeq" id="YP_010112630.1">
    <property type="nucleotide sequence ID" value="NC_055894.1"/>
</dbReference>
<proteinExistence type="predicted"/>
<evidence type="ECO:0000313" key="1">
    <source>
        <dbReference type="EMBL" id="QOR57178.1"/>
    </source>
</evidence>
<dbReference type="Proteomes" id="UP000593734">
    <property type="component" value="Segment"/>
</dbReference>
<sequence length="153" mass="17650">MDRNELIDKLKPYFKILELVCPHCYSKFGETSWLFISTELLSTLYILRTKIFNKPITINTWKAGGQFSLRGLRCNMCLLVKSKNNVYLSAHALGKAIDFNVKDLDSNTVNNIVRLNAELFEYPIRLEANTDGWSHCDCYVPYNSKEKIVIFTA</sequence>
<dbReference type="GeneID" id="65131110"/>
<name>A0A7M1RS76_9CAUD</name>
<dbReference type="InterPro" id="IPR009045">
    <property type="entry name" value="Zn_M74/Hedgehog-like"/>
</dbReference>
<dbReference type="KEGG" id="vg:65131110"/>
<keyword evidence="2" id="KW-1185">Reference proteome</keyword>
<accession>A0A7M1RS76</accession>
<evidence type="ECO:0000313" key="2">
    <source>
        <dbReference type="Proteomes" id="UP000593734"/>
    </source>
</evidence>
<dbReference type="SUPFAM" id="SSF55166">
    <property type="entry name" value="Hedgehog/DD-peptidase"/>
    <property type="match status" value="1"/>
</dbReference>
<organism evidence="1 2">
    <name type="scientific">uncultured phage cr6_1</name>
    <dbReference type="NCBI Taxonomy" id="2772085"/>
    <lineage>
        <taxon>Viruses</taxon>
        <taxon>Duplodnaviria</taxon>
        <taxon>Heunggongvirae</taxon>
        <taxon>Uroviricota</taxon>
        <taxon>Caudoviricetes</taxon>
        <taxon>Crassvirales</taxon>
        <taxon>Suoliviridae</taxon>
        <taxon>Bearivirinae</taxon>
        <taxon>Afonbuvirus</taxon>
        <taxon>Afonbuvirus faecalis</taxon>
    </lineage>
</organism>
<reference evidence="1 2" key="1">
    <citation type="submission" date="2020-07" db="EMBL/GenBank/DDBJ databases">
        <title>Taxonomic proposal: Crassvirales, a new order of highly abundant and diverse bacterial viruses.</title>
        <authorList>
            <person name="Shkoporov A.N."/>
            <person name="Stockdale S.R."/>
            <person name="Guerin E."/>
            <person name="Ross R.P."/>
            <person name="Hill C."/>
        </authorList>
    </citation>
    <scope>NUCLEOTIDE SEQUENCE [LARGE SCALE GENOMIC DNA]</scope>
</reference>
<protein>
    <submittedName>
        <fullName evidence="1">Peptidase/signaling protein</fullName>
    </submittedName>
</protein>
<dbReference type="EMBL" id="MT774401">
    <property type="protein sequence ID" value="QOR57178.1"/>
    <property type="molecule type" value="Genomic_DNA"/>
</dbReference>